<protein>
    <submittedName>
        <fullName evidence="6">Glycoside hydrolase family 43 protein</fullName>
    </submittedName>
</protein>
<keyword evidence="3 4" id="KW-0326">Glycosidase</keyword>
<keyword evidence="2 4" id="KW-0378">Hydrolase</keyword>
<evidence type="ECO:0000256" key="2">
    <source>
        <dbReference type="ARBA" id="ARBA00022801"/>
    </source>
</evidence>
<dbReference type="EMBL" id="BAABBW010000007">
    <property type="protein sequence ID" value="GAA4181698.1"/>
    <property type="molecule type" value="Genomic_DNA"/>
</dbReference>
<proteinExistence type="inferred from homology"/>
<comment type="similarity">
    <text evidence="1 4">Belongs to the glycosyl hydrolase 43 family.</text>
</comment>
<organism evidence="6 7">
    <name type="scientific">Gryllotalpicola koreensis</name>
    <dbReference type="NCBI Taxonomy" id="993086"/>
    <lineage>
        <taxon>Bacteria</taxon>
        <taxon>Bacillati</taxon>
        <taxon>Actinomycetota</taxon>
        <taxon>Actinomycetes</taxon>
        <taxon>Micrococcales</taxon>
        <taxon>Microbacteriaceae</taxon>
        <taxon>Gryllotalpicola</taxon>
    </lineage>
</organism>
<accession>A0ABP8ACU9</accession>
<dbReference type="InterPro" id="IPR051795">
    <property type="entry name" value="Glycosyl_Hydrlase_43"/>
</dbReference>
<feature type="domain" description="Beta-xylosidase C-terminal Concanavalin A-like" evidence="5">
    <location>
        <begin position="361"/>
        <end position="481"/>
    </location>
</feature>
<evidence type="ECO:0000256" key="1">
    <source>
        <dbReference type="ARBA" id="ARBA00009865"/>
    </source>
</evidence>
<dbReference type="InterPro" id="IPR041542">
    <property type="entry name" value="GH43_C2"/>
</dbReference>
<dbReference type="Pfam" id="PF04616">
    <property type="entry name" value="Glyco_hydro_43"/>
    <property type="match status" value="1"/>
</dbReference>
<sequence length="496" mass="53720">MSENSFLPDTAAPVPLNPVVAGFYPDPSVCRAEGRYYLANSTFEYFPGLPVQVSDDLVSWTPIGHAVSAADAVDFGSIEDSKGLYAPTIRYHEGTFYIVCTLVGDGPDSGFIVTATDPAGPWSRPVWVHGADGFDPSLLFHEGRAYWCATRIVQPGDYPGQCEVWVREIDVATGELLGAETVIWQSALRDATWSEAPHIFERNGWFYLLTAEGGTFRDHAIVIARSRSLTGPYENCPRNPIFTHRHLGGEYPVQNVGHADFVERSDGSWAAVLLAVRTIDEQHILGRETFLAEVVWEEDWPVVNPGRGAIADVGDRPLTEIVDPAVIGDALAVRGPVDFAHETGEGILLRSTGETVVGGGHPAALLYRLRHHDAEVAVTFGRIDADAVAGVLLRQSSRFSIRLELANGRARVIRRQSGLDEIADEWLADGRDHHVIAQFSGSSVSFVVDGRVSAPVATDVLSTEVAGGFVGTVWGPYVEGHAGTATAFVRSLTYMA</sequence>
<dbReference type="InterPro" id="IPR023296">
    <property type="entry name" value="Glyco_hydro_beta-prop_sf"/>
</dbReference>
<reference evidence="7" key="1">
    <citation type="journal article" date="2019" name="Int. J. Syst. Evol. Microbiol.">
        <title>The Global Catalogue of Microorganisms (GCM) 10K type strain sequencing project: providing services to taxonomists for standard genome sequencing and annotation.</title>
        <authorList>
            <consortium name="The Broad Institute Genomics Platform"/>
            <consortium name="The Broad Institute Genome Sequencing Center for Infectious Disease"/>
            <person name="Wu L."/>
            <person name="Ma J."/>
        </authorList>
    </citation>
    <scope>NUCLEOTIDE SEQUENCE [LARGE SCALE GENOMIC DNA]</scope>
    <source>
        <strain evidence="7">JCM 17591</strain>
    </source>
</reference>
<evidence type="ECO:0000256" key="4">
    <source>
        <dbReference type="RuleBase" id="RU361187"/>
    </source>
</evidence>
<comment type="caution">
    <text evidence="6">The sequence shown here is derived from an EMBL/GenBank/DDBJ whole genome shotgun (WGS) entry which is preliminary data.</text>
</comment>
<dbReference type="PANTHER" id="PTHR42812">
    <property type="entry name" value="BETA-XYLOSIDASE"/>
    <property type="match status" value="1"/>
</dbReference>
<dbReference type="PANTHER" id="PTHR42812:SF12">
    <property type="entry name" value="BETA-XYLOSIDASE-RELATED"/>
    <property type="match status" value="1"/>
</dbReference>
<evidence type="ECO:0000313" key="6">
    <source>
        <dbReference type="EMBL" id="GAA4181698.1"/>
    </source>
</evidence>
<evidence type="ECO:0000256" key="3">
    <source>
        <dbReference type="ARBA" id="ARBA00023295"/>
    </source>
</evidence>
<name>A0ABP8ACU9_9MICO</name>
<dbReference type="Gene3D" id="2.60.120.200">
    <property type="match status" value="1"/>
</dbReference>
<evidence type="ECO:0000313" key="7">
    <source>
        <dbReference type="Proteomes" id="UP001501079"/>
    </source>
</evidence>
<dbReference type="Gene3D" id="2.115.10.20">
    <property type="entry name" value="Glycosyl hydrolase domain, family 43"/>
    <property type="match status" value="1"/>
</dbReference>
<keyword evidence="7" id="KW-1185">Reference proteome</keyword>
<gene>
    <name evidence="6" type="ORF">GCM10022287_37380</name>
</gene>
<dbReference type="SUPFAM" id="SSF75005">
    <property type="entry name" value="Arabinanase/levansucrase/invertase"/>
    <property type="match status" value="1"/>
</dbReference>
<dbReference type="GO" id="GO:0016787">
    <property type="term" value="F:hydrolase activity"/>
    <property type="evidence" value="ECO:0007669"/>
    <property type="project" value="UniProtKB-KW"/>
</dbReference>
<dbReference type="CDD" id="cd18617">
    <property type="entry name" value="GH43_XynB-like"/>
    <property type="match status" value="1"/>
</dbReference>
<dbReference type="Proteomes" id="UP001501079">
    <property type="component" value="Unassembled WGS sequence"/>
</dbReference>
<dbReference type="RefSeq" id="WP_344757327.1">
    <property type="nucleotide sequence ID" value="NZ_BAABBW010000007.1"/>
</dbReference>
<dbReference type="SUPFAM" id="SSF49899">
    <property type="entry name" value="Concanavalin A-like lectins/glucanases"/>
    <property type="match status" value="1"/>
</dbReference>
<dbReference type="InterPro" id="IPR006710">
    <property type="entry name" value="Glyco_hydro_43"/>
</dbReference>
<dbReference type="InterPro" id="IPR013320">
    <property type="entry name" value="ConA-like_dom_sf"/>
</dbReference>
<dbReference type="Pfam" id="PF17851">
    <property type="entry name" value="GH43_C2"/>
    <property type="match status" value="1"/>
</dbReference>
<evidence type="ECO:0000259" key="5">
    <source>
        <dbReference type="Pfam" id="PF17851"/>
    </source>
</evidence>